<evidence type="ECO:0000256" key="2">
    <source>
        <dbReference type="ARBA" id="ARBA00004742"/>
    </source>
</evidence>
<evidence type="ECO:0000256" key="1">
    <source>
        <dbReference type="ARBA" id="ARBA00001966"/>
    </source>
</evidence>
<dbReference type="NCBIfam" id="TIGR00720">
    <property type="entry name" value="sda_mono"/>
    <property type="match status" value="1"/>
</dbReference>
<dbReference type="SUPFAM" id="SSF143548">
    <property type="entry name" value="Serine metabolism enzymes domain"/>
    <property type="match status" value="1"/>
</dbReference>
<organism evidence="14 15">
    <name type="scientific">Vitreoscilla massiliensis</name>
    <dbReference type="NCBI Taxonomy" id="1689272"/>
    <lineage>
        <taxon>Bacteria</taxon>
        <taxon>Pseudomonadati</taxon>
        <taxon>Pseudomonadota</taxon>
        <taxon>Betaproteobacteria</taxon>
        <taxon>Neisseriales</taxon>
        <taxon>Neisseriaceae</taxon>
        <taxon>Vitreoscilla</taxon>
    </lineage>
</organism>
<dbReference type="EMBL" id="CP091511">
    <property type="protein sequence ID" value="UOO88631.1"/>
    <property type="molecule type" value="Genomic_DNA"/>
</dbReference>
<feature type="domain" description="Serine dehydratase-like alpha subunit" evidence="12">
    <location>
        <begin position="185"/>
        <end position="450"/>
    </location>
</feature>
<name>A0ABY4DYN2_9NEIS</name>
<reference evidence="14 15" key="1">
    <citation type="journal article" date="2022" name="Res Sq">
        <title>Evolution of multicellular longitudinally dividing oral cavity symbionts (Neisseriaceae).</title>
        <authorList>
            <person name="Nyongesa S."/>
            <person name="Weber P."/>
            <person name="Bernet E."/>
            <person name="Pullido F."/>
            <person name="Nieckarz M."/>
            <person name="Delaby M."/>
            <person name="Nieves C."/>
            <person name="Viehboeck T."/>
            <person name="Krause N."/>
            <person name="Rivera-Millot A."/>
            <person name="Nakamura A."/>
            <person name="Vischer N."/>
            <person name="VanNieuwenhze M."/>
            <person name="Brun Y."/>
            <person name="Cava F."/>
            <person name="Bulgheresi S."/>
            <person name="Veyrier F."/>
        </authorList>
    </citation>
    <scope>NUCLEOTIDE SEQUENCE [LARGE SCALE GENOMIC DNA]</scope>
    <source>
        <strain evidence="14 15">SN4</strain>
    </source>
</reference>
<dbReference type="RefSeq" id="WP_058357681.1">
    <property type="nucleotide sequence ID" value="NZ_CABKVG010000010.1"/>
</dbReference>
<keyword evidence="7 11" id="KW-0408">Iron</keyword>
<feature type="domain" description="Serine dehydratase beta chain" evidence="13">
    <location>
        <begin position="3"/>
        <end position="157"/>
    </location>
</feature>
<evidence type="ECO:0000256" key="6">
    <source>
        <dbReference type="ARBA" id="ARBA00022723"/>
    </source>
</evidence>
<keyword evidence="9 11" id="KW-0456">Lyase</keyword>
<evidence type="ECO:0000256" key="11">
    <source>
        <dbReference type="RuleBase" id="RU366059"/>
    </source>
</evidence>
<evidence type="ECO:0000256" key="4">
    <source>
        <dbReference type="ARBA" id="ARBA00022432"/>
    </source>
</evidence>
<keyword evidence="15" id="KW-1185">Reference proteome</keyword>
<gene>
    <name evidence="14" type="ORF">LVJ82_14330</name>
</gene>
<dbReference type="GO" id="GO:0003941">
    <property type="term" value="F:L-serine ammonia-lyase activity"/>
    <property type="evidence" value="ECO:0007669"/>
    <property type="project" value="UniProtKB-EC"/>
</dbReference>
<keyword evidence="6 11" id="KW-0479">Metal-binding</keyword>
<evidence type="ECO:0000256" key="8">
    <source>
        <dbReference type="ARBA" id="ARBA00023014"/>
    </source>
</evidence>
<accession>A0ABY4DYN2</accession>
<dbReference type="PANTHER" id="PTHR30182">
    <property type="entry name" value="L-SERINE DEHYDRATASE"/>
    <property type="match status" value="1"/>
</dbReference>
<dbReference type="Gene3D" id="3.30.1330.90">
    <property type="entry name" value="D-3-phosphoglycerate dehydrogenase, domain 3"/>
    <property type="match status" value="1"/>
</dbReference>
<evidence type="ECO:0000259" key="12">
    <source>
        <dbReference type="Pfam" id="PF03313"/>
    </source>
</evidence>
<evidence type="ECO:0000256" key="7">
    <source>
        <dbReference type="ARBA" id="ARBA00023004"/>
    </source>
</evidence>
<evidence type="ECO:0000313" key="14">
    <source>
        <dbReference type="EMBL" id="UOO88631.1"/>
    </source>
</evidence>
<dbReference type="InterPro" id="IPR051318">
    <property type="entry name" value="Fe-S_L-Ser"/>
</dbReference>
<evidence type="ECO:0000256" key="3">
    <source>
        <dbReference type="ARBA" id="ARBA00008636"/>
    </source>
</evidence>
<evidence type="ECO:0000256" key="5">
    <source>
        <dbReference type="ARBA" id="ARBA00022485"/>
    </source>
</evidence>
<evidence type="ECO:0000256" key="9">
    <source>
        <dbReference type="ARBA" id="ARBA00023239"/>
    </source>
</evidence>
<keyword evidence="5 11" id="KW-0004">4Fe-4S</keyword>
<comment type="cofactor">
    <cofactor evidence="1 11">
        <name>[4Fe-4S] cluster</name>
        <dbReference type="ChEBI" id="CHEBI:49883"/>
    </cofactor>
</comment>
<dbReference type="Pfam" id="PF03313">
    <property type="entry name" value="SDH_alpha"/>
    <property type="match status" value="1"/>
</dbReference>
<keyword evidence="4 11" id="KW-0312">Gluconeogenesis</keyword>
<comment type="catalytic activity">
    <reaction evidence="10 11">
        <text>L-serine = pyruvate + NH4(+)</text>
        <dbReference type="Rhea" id="RHEA:19169"/>
        <dbReference type="ChEBI" id="CHEBI:15361"/>
        <dbReference type="ChEBI" id="CHEBI:28938"/>
        <dbReference type="ChEBI" id="CHEBI:33384"/>
        <dbReference type="EC" id="4.3.1.17"/>
    </reaction>
</comment>
<dbReference type="Proteomes" id="UP000832011">
    <property type="component" value="Chromosome"/>
</dbReference>
<dbReference type="InterPro" id="IPR005131">
    <property type="entry name" value="Ser_deHydtase_bsu"/>
</dbReference>
<evidence type="ECO:0000256" key="10">
    <source>
        <dbReference type="ARBA" id="ARBA00049406"/>
    </source>
</evidence>
<dbReference type="Pfam" id="PF03315">
    <property type="entry name" value="SDH_beta"/>
    <property type="match status" value="1"/>
</dbReference>
<dbReference type="EC" id="4.3.1.17" evidence="11"/>
<sequence length="467" mass="50030">MISVFDIFKVGLGPSSSHTVGPMKAAAAFVRQLDGLQQLQLTGRIAVEVYGSLALTGEGHGTFEAILLGLEGELPDSIDLNTIPERLAHINSQASLPLDGKQEIEFIVARDIVIRYAESLPKHPNGLRFTAYDANEREILQQVYYSVGGGFIVTDEEFDLNLDSGVQVPYPFHNAQSMAEQCETHNISLAEMILANEMALQAADAATVKQRVRAVAQVMFDCVERGLHQTGELPGGLKVKRRAPFLAEKLNDLREANQINTQLWPMVFAMAVNEENAAGGRVVTAPTNGAAGIIPAVLTYYQRFHPLSSEDGIVQFMLTAAAIGMLYKMNASISGADVGCQGEVGVACSMAAAAYCDVSGGTIWQIQNAAEMAMEHHLGLTCDPVGGLVQIPCIERNGIGAEKAIKLGALALLEDGLSKKVSLDTVIATMLQTGRDMKNIYKETSLGGLAASMKHKMIPVSVSVIEC</sequence>
<dbReference type="InterPro" id="IPR005130">
    <property type="entry name" value="Ser_deHydtase-like_asu"/>
</dbReference>
<dbReference type="InterPro" id="IPR004644">
    <property type="entry name" value="Fe-S_L-Ser_mono"/>
</dbReference>
<dbReference type="PANTHER" id="PTHR30182:SF1">
    <property type="entry name" value="L-SERINE DEHYDRATASE 1"/>
    <property type="match status" value="1"/>
</dbReference>
<comment type="similarity">
    <text evidence="3 11">Belongs to the iron-sulfur dependent L-serine dehydratase family.</text>
</comment>
<evidence type="ECO:0000313" key="15">
    <source>
        <dbReference type="Proteomes" id="UP000832011"/>
    </source>
</evidence>
<dbReference type="InterPro" id="IPR029009">
    <property type="entry name" value="ASB_dom_sf"/>
</dbReference>
<evidence type="ECO:0000259" key="13">
    <source>
        <dbReference type="Pfam" id="PF03315"/>
    </source>
</evidence>
<comment type="pathway">
    <text evidence="2">Carbohydrate biosynthesis; gluconeogenesis.</text>
</comment>
<protein>
    <recommendedName>
        <fullName evidence="11">L-serine dehydratase</fullName>
        <ecNumber evidence="11">4.3.1.17</ecNumber>
    </recommendedName>
</protein>
<proteinExistence type="inferred from homology"/>
<keyword evidence="8 11" id="KW-0411">Iron-sulfur</keyword>